<reference evidence="1 2" key="1">
    <citation type="submission" date="2017-02" db="EMBL/GenBank/DDBJ databases">
        <authorList>
            <person name="Peterson S.W."/>
        </authorList>
    </citation>
    <scope>NUCLEOTIDE SEQUENCE [LARGE SCALE GENOMIC DNA]</scope>
    <source>
        <strain evidence="1 2">DSM 25262</strain>
    </source>
</reference>
<dbReference type="STRING" id="688867.SAMN05660236_3699"/>
<protein>
    <recommendedName>
        <fullName evidence="3">DUF488 domain-containing protein</fullName>
    </recommendedName>
</protein>
<dbReference type="InterPro" id="IPR014519">
    <property type="entry name" value="UCP024492"/>
</dbReference>
<proteinExistence type="predicted"/>
<dbReference type="EMBL" id="FUZU01000002">
    <property type="protein sequence ID" value="SKC78170.1"/>
    <property type="molecule type" value="Genomic_DNA"/>
</dbReference>
<dbReference type="PIRSF" id="PIRSF024492">
    <property type="entry name" value="UCP024492"/>
    <property type="match status" value="1"/>
</dbReference>
<name>A0A1T5LQD9_9BACT</name>
<accession>A0A1T5LQD9</accession>
<dbReference type="PANTHER" id="PTHR39337:SF1">
    <property type="entry name" value="BLR5642 PROTEIN"/>
    <property type="match status" value="1"/>
</dbReference>
<dbReference type="RefSeq" id="WP_079688206.1">
    <property type="nucleotide sequence ID" value="NZ_FUZU01000002.1"/>
</dbReference>
<organism evidence="1 2">
    <name type="scientific">Ohtaekwangia koreensis</name>
    <dbReference type="NCBI Taxonomy" id="688867"/>
    <lineage>
        <taxon>Bacteria</taxon>
        <taxon>Pseudomonadati</taxon>
        <taxon>Bacteroidota</taxon>
        <taxon>Cytophagia</taxon>
        <taxon>Cytophagales</taxon>
        <taxon>Fulvivirgaceae</taxon>
        <taxon>Ohtaekwangia</taxon>
    </lineage>
</organism>
<dbReference type="Proteomes" id="UP000190961">
    <property type="component" value="Unassembled WGS sequence"/>
</dbReference>
<dbReference type="InterPro" id="IPR007438">
    <property type="entry name" value="DUF488"/>
</dbReference>
<dbReference type="OrthoDB" id="9789109at2"/>
<sequence>MSNSQSILYTIGHSTHTSAYFLELLQLYSIDCLVDVRSMAASRYNPQYNKKALASFLKENSIQYLHFDKEFGARQTSPELLDEAGQLDFEKVRNATHFKNGVDRLKQGVAKGYTIALMCAESDPLDCHRFGMISTALTEQGFDINHILKDKTLKTNAALEEELLKKYEKKLPQQDIFTSVVNREARLKAAYRLLNKDIAYAPGQI</sequence>
<evidence type="ECO:0008006" key="3">
    <source>
        <dbReference type="Google" id="ProtNLM"/>
    </source>
</evidence>
<dbReference type="Pfam" id="PF04343">
    <property type="entry name" value="DUF488"/>
    <property type="match status" value="1"/>
</dbReference>
<keyword evidence="2" id="KW-1185">Reference proteome</keyword>
<evidence type="ECO:0000313" key="2">
    <source>
        <dbReference type="Proteomes" id="UP000190961"/>
    </source>
</evidence>
<dbReference type="AlphaFoldDB" id="A0A1T5LQD9"/>
<evidence type="ECO:0000313" key="1">
    <source>
        <dbReference type="EMBL" id="SKC78170.1"/>
    </source>
</evidence>
<dbReference type="PANTHER" id="PTHR39337">
    <property type="entry name" value="BLR5642 PROTEIN"/>
    <property type="match status" value="1"/>
</dbReference>
<gene>
    <name evidence="1" type="ORF">SAMN05660236_3699</name>
</gene>